<dbReference type="SMART" id="SM00256">
    <property type="entry name" value="FBOX"/>
    <property type="match status" value="1"/>
</dbReference>
<gene>
    <name evidence="2" type="ORF">DCAF_LOCUS14054</name>
</gene>
<accession>A0AAV1RTD5</accession>
<dbReference type="EMBL" id="CAWUPB010001156">
    <property type="protein sequence ID" value="CAK7339006.1"/>
    <property type="molecule type" value="Genomic_DNA"/>
</dbReference>
<dbReference type="PANTHER" id="PTHR35546">
    <property type="entry name" value="F-BOX PROTEIN INTERACTION DOMAIN PROTEIN-RELATED"/>
    <property type="match status" value="1"/>
</dbReference>
<name>A0AAV1RTD5_9ROSI</name>
<dbReference type="Pfam" id="PF07734">
    <property type="entry name" value="FBA_1"/>
    <property type="match status" value="1"/>
</dbReference>
<comment type="caution">
    <text evidence="2">The sequence shown here is derived from an EMBL/GenBank/DDBJ whole genome shotgun (WGS) entry which is preliminary data.</text>
</comment>
<sequence length="422" mass="48120">MSNKELKSNLSSADIIGGNQDILMEILLRIPAKSMFKFKCVSKQWLSVISDPEFCLSHTRHKLSRHPTPNTLLLNNQYSSSPEFQVVPLKDATRVPFLDYLNVPRIKIERSCNGLLLCSSAYFLKPSGRLNDESVVDGAPIPPASLVDCSSYVINGDHLGHRYFISNPTTRQFKKLAFPSYIVIPKLLLPHYPWLFLAFDPMKSPYYKIILLRKMPNPETRYGIDVYSSKTKSWTQAPILFPRPFGMLNCEGVFCNGAIYWYSLDATAVYFDVDSKTVKEIAMPLMFKDMPLTHVIYFGESRGHLNLVGFNNFSSLSKLYVWEKPSSHSGWLVRCLVDLYSIRENPRALSVLSVIRTEKEEELMLVLLMDGGRVVSYNACDGTSNKLCDLEPRTEIENNSGKLDYNGRDAYQYFETLFSFPE</sequence>
<feature type="domain" description="F-box" evidence="1">
    <location>
        <begin position="18"/>
        <end position="58"/>
    </location>
</feature>
<evidence type="ECO:0000313" key="2">
    <source>
        <dbReference type="EMBL" id="CAK7339006.1"/>
    </source>
</evidence>
<dbReference type="InterPro" id="IPR055290">
    <property type="entry name" value="At3g26010-like"/>
</dbReference>
<evidence type="ECO:0000313" key="3">
    <source>
        <dbReference type="Proteomes" id="UP001314170"/>
    </source>
</evidence>
<dbReference type="InterPro" id="IPR006527">
    <property type="entry name" value="F-box-assoc_dom_typ1"/>
</dbReference>
<evidence type="ECO:0000259" key="1">
    <source>
        <dbReference type="SMART" id="SM00256"/>
    </source>
</evidence>
<dbReference type="Proteomes" id="UP001314170">
    <property type="component" value="Unassembled WGS sequence"/>
</dbReference>
<dbReference type="CDD" id="cd22157">
    <property type="entry name" value="F-box_AtFBW1-like"/>
    <property type="match status" value="1"/>
</dbReference>
<protein>
    <recommendedName>
        <fullName evidence="1">F-box domain-containing protein</fullName>
    </recommendedName>
</protein>
<dbReference type="InterPro" id="IPR017451">
    <property type="entry name" value="F-box-assoc_interact_dom"/>
</dbReference>
<dbReference type="InterPro" id="IPR001810">
    <property type="entry name" value="F-box_dom"/>
</dbReference>
<keyword evidence="3" id="KW-1185">Reference proteome</keyword>
<dbReference type="Pfam" id="PF00646">
    <property type="entry name" value="F-box"/>
    <property type="match status" value="1"/>
</dbReference>
<reference evidence="2 3" key="1">
    <citation type="submission" date="2024-01" db="EMBL/GenBank/DDBJ databases">
        <authorList>
            <person name="Waweru B."/>
        </authorList>
    </citation>
    <scope>NUCLEOTIDE SEQUENCE [LARGE SCALE GENOMIC DNA]</scope>
</reference>
<dbReference type="NCBIfam" id="TIGR01640">
    <property type="entry name" value="F_box_assoc_1"/>
    <property type="match status" value="1"/>
</dbReference>
<dbReference type="SUPFAM" id="SSF81383">
    <property type="entry name" value="F-box domain"/>
    <property type="match status" value="1"/>
</dbReference>
<dbReference type="PANTHER" id="PTHR35546:SF25">
    <property type="entry name" value="F-BOX DOMAIN-CONTAINING PROTEIN"/>
    <property type="match status" value="1"/>
</dbReference>
<organism evidence="2 3">
    <name type="scientific">Dovyalis caffra</name>
    <dbReference type="NCBI Taxonomy" id="77055"/>
    <lineage>
        <taxon>Eukaryota</taxon>
        <taxon>Viridiplantae</taxon>
        <taxon>Streptophyta</taxon>
        <taxon>Embryophyta</taxon>
        <taxon>Tracheophyta</taxon>
        <taxon>Spermatophyta</taxon>
        <taxon>Magnoliopsida</taxon>
        <taxon>eudicotyledons</taxon>
        <taxon>Gunneridae</taxon>
        <taxon>Pentapetalae</taxon>
        <taxon>rosids</taxon>
        <taxon>fabids</taxon>
        <taxon>Malpighiales</taxon>
        <taxon>Salicaceae</taxon>
        <taxon>Flacourtieae</taxon>
        <taxon>Dovyalis</taxon>
    </lineage>
</organism>
<dbReference type="AlphaFoldDB" id="A0AAV1RTD5"/>
<dbReference type="InterPro" id="IPR036047">
    <property type="entry name" value="F-box-like_dom_sf"/>
</dbReference>
<proteinExistence type="predicted"/>